<dbReference type="PANTHER" id="PTHR11986:SF58">
    <property type="entry name" value="LEUCINE_METHIONINE RACEMASE"/>
    <property type="match status" value="1"/>
</dbReference>
<dbReference type="PROSITE" id="PS00600">
    <property type="entry name" value="AA_TRANSFER_CLASS_3"/>
    <property type="match status" value="1"/>
</dbReference>
<comment type="cofactor">
    <cofactor evidence="2">
        <name>pyridoxal 5'-phosphate</name>
        <dbReference type="ChEBI" id="CHEBI:597326"/>
    </cofactor>
</comment>
<dbReference type="InterPro" id="IPR015422">
    <property type="entry name" value="PyrdxlP-dep_Trfase_small"/>
</dbReference>
<evidence type="ECO:0000256" key="4">
    <source>
        <dbReference type="ARBA" id="ARBA00008954"/>
    </source>
</evidence>
<evidence type="ECO:0000256" key="15">
    <source>
        <dbReference type="ARBA" id="ARBA00050054"/>
    </source>
</evidence>
<protein>
    <recommendedName>
        <fullName evidence="12">(S)-3-amino-2-methylpropionate transaminase</fullName>
        <ecNumber evidence="6">2.6.1.19</ecNumber>
        <ecNumber evidence="5">2.6.1.22</ecNumber>
    </recommendedName>
    <alternativeName>
        <fullName evidence="13">GABA aminotransferase</fullName>
    </alternativeName>
    <alternativeName>
        <fullName evidence="11">Gamma-amino-N-butyrate transaminase</fullName>
    </alternativeName>
    <alternativeName>
        <fullName evidence="15">Glutamate:succinic semialdehyde transaminase</fullName>
    </alternativeName>
    <alternativeName>
        <fullName evidence="10">L-AIBAT</fullName>
    </alternativeName>
</protein>
<dbReference type="Pfam" id="PF00202">
    <property type="entry name" value="Aminotran_3"/>
    <property type="match status" value="1"/>
</dbReference>
<dbReference type="PIRSF" id="PIRSF000521">
    <property type="entry name" value="Transaminase_4ab_Lys_Orn"/>
    <property type="match status" value="1"/>
</dbReference>
<evidence type="ECO:0000256" key="13">
    <source>
        <dbReference type="ARBA" id="ARBA00031787"/>
    </source>
</evidence>
<evidence type="ECO:0000256" key="12">
    <source>
        <dbReference type="ARBA" id="ARBA00030857"/>
    </source>
</evidence>
<name>A0ABP4W2G3_9ACTN</name>
<dbReference type="InterPro" id="IPR015424">
    <property type="entry name" value="PyrdxlP-dep_Trfase"/>
</dbReference>
<evidence type="ECO:0000313" key="17">
    <source>
        <dbReference type="EMBL" id="GAA1745761.1"/>
    </source>
</evidence>
<dbReference type="NCBIfam" id="NF004714">
    <property type="entry name" value="PRK06058.1"/>
    <property type="match status" value="1"/>
</dbReference>
<comment type="caution">
    <text evidence="17">The sequence shown here is derived from an EMBL/GenBank/DDBJ whole genome shotgun (WGS) entry which is preliminary data.</text>
</comment>
<evidence type="ECO:0000256" key="16">
    <source>
        <dbReference type="RuleBase" id="RU003560"/>
    </source>
</evidence>
<evidence type="ECO:0000256" key="6">
    <source>
        <dbReference type="ARBA" id="ARBA00012912"/>
    </source>
</evidence>
<dbReference type="InterPro" id="IPR004632">
    <property type="entry name" value="4NH2But_aminotransferase_bac"/>
</dbReference>
<evidence type="ECO:0000256" key="1">
    <source>
        <dbReference type="ARBA" id="ARBA00001750"/>
    </source>
</evidence>
<dbReference type="Gene3D" id="3.40.640.10">
    <property type="entry name" value="Type I PLP-dependent aspartate aminotransferase-like (Major domain)"/>
    <property type="match status" value="1"/>
</dbReference>
<dbReference type="InterPro" id="IPR005814">
    <property type="entry name" value="Aminotrans_3"/>
</dbReference>
<keyword evidence="18" id="KW-1185">Reference proteome</keyword>
<dbReference type="SUPFAM" id="SSF53383">
    <property type="entry name" value="PLP-dependent transferases"/>
    <property type="match status" value="1"/>
</dbReference>
<comment type="pathway">
    <text evidence="3">Amino-acid degradation; 4-aminobutanoate degradation.</text>
</comment>
<organism evidence="17 18">
    <name type="scientific">Luedemannella helvata</name>
    <dbReference type="NCBI Taxonomy" id="349315"/>
    <lineage>
        <taxon>Bacteria</taxon>
        <taxon>Bacillati</taxon>
        <taxon>Actinomycetota</taxon>
        <taxon>Actinomycetes</taxon>
        <taxon>Micromonosporales</taxon>
        <taxon>Micromonosporaceae</taxon>
        <taxon>Luedemannella</taxon>
    </lineage>
</organism>
<dbReference type="InterPro" id="IPR049704">
    <property type="entry name" value="Aminotrans_3_PPA_site"/>
</dbReference>
<proteinExistence type="inferred from homology"/>
<evidence type="ECO:0000256" key="9">
    <source>
        <dbReference type="ARBA" id="ARBA00022898"/>
    </source>
</evidence>
<keyword evidence="9 16" id="KW-0663">Pyridoxal phosphate</keyword>
<evidence type="ECO:0000256" key="3">
    <source>
        <dbReference type="ARBA" id="ARBA00005176"/>
    </source>
</evidence>
<dbReference type="Gene3D" id="3.90.1150.10">
    <property type="entry name" value="Aspartate Aminotransferase, domain 1"/>
    <property type="match status" value="1"/>
</dbReference>
<evidence type="ECO:0000256" key="8">
    <source>
        <dbReference type="ARBA" id="ARBA00022679"/>
    </source>
</evidence>
<dbReference type="InterPro" id="IPR050103">
    <property type="entry name" value="Class-III_PLP-dep_AT"/>
</dbReference>
<dbReference type="PANTHER" id="PTHR11986">
    <property type="entry name" value="AMINOTRANSFERASE CLASS III"/>
    <property type="match status" value="1"/>
</dbReference>
<dbReference type="EMBL" id="BAAALS010000006">
    <property type="protein sequence ID" value="GAA1745761.1"/>
    <property type="molecule type" value="Genomic_DNA"/>
</dbReference>
<dbReference type="EC" id="2.6.1.22" evidence="5"/>
<dbReference type="InterPro" id="IPR015421">
    <property type="entry name" value="PyrdxlP-dep_Trfase_major"/>
</dbReference>
<evidence type="ECO:0000256" key="14">
    <source>
        <dbReference type="ARBA" id="ARBA00048021"/>
    </source>
</evidence>
<comment type="catalytic activity">
    <reaction evidence="1">
        <text>(S)-3-amino-2-methylpropanoate + 2-oxoglutarate = 2-methyl-3-oxopropanoate + L-glutamate</text>
        <dbReference type="Rhea" id="RHEA:13993"/>
        <dbReference type="ChEBI" id="CHEBI:16810"/>
        <dbReference type="ChEBI" id="CHEBI:29985"/>
        <dbReference type="ChEBI" id="CHEBI:57700"/>
        <dbReference type="ChEBI" id="CHEBI:58655"/>
        <dbReference type="EC" id="2.6.1.22"/>
    </reaction>
</comment>
<comment type="catalytic activity">
    <reaction evidence="14">
        <text>4-aminobutanoate + 2-oxoglutarate = succinate semialdehyde + L-glutamate</text>
        <dbReference type="Rhea" id="RHEA:23352"/>
        <dbReference type="ChEBI" id="CHEBI:16810"/>
        <dbReference type="ChEBI" id="CHEBI:29985"/>
        <dbReference type="ChEBI" id="CHEBI:57706"/>
        <dbReference type="ChEBI" id="CHEBI:59888"/>
        <dbReference type="EC" id="2.6.1.19"/>
    </reaction>
</comment>
<dbReference type="CDD" id="cd00610">
    <property type="entry name" value="OAT_like"/>
    <property type="match status" value="1"/>
</dbReference>
<keyword evidence="8" id="KW-0808">Transferase</keyword>
<gene>
    <name evidence="17" type="primary">gabT</name>
    <name evidence="17" type="ORF">GCM10009681_15910</name>
</gene>
<evidence type="ECO:0000256" key="11">
    <source>
        <dbReference type="ARBA" id="ARBA00030204"/>
    </source>
</evidence>
<evidence type="ECO:0000256" key="7">
    <source>
        <dbReference type="ARBA" id="ARBA00022576"/>
    </source>
</evidence>
<evidence type="ECO:0000256" key="2">
    <source>
        <dbReference type="ARBA" id="ARBA00001933"/>
    </source>
</evidence>
<evidence type="ECO:0000256" key="5">
    <source>
        <dbReference type="ARBA" id="ARBA00012876"/>
    </source>
</evidence>
<dbReference type="Proteomes" id="UP001500655">
    <property type="component" value="Unassembled WGS sequence"/>
</dbReference>
<evidence type="ECO:0000256" key="10">
    <source>
        <dbReference type="ARBA" id="ARBA00029760"/>
    </source>
</evidence>
<sequence>MARSEELGKRRAAAVSRGVSSLLPSYVDHAGGATLTDVEGREWIDFGSGIAVTSVGNAAPRVVEAVKAQVERFTHTCFMISPYESYVAVCEQLNELTPGEHDKRSALFNSGAEAVENAVKIARHHTGRPAVVVFDHAYHGRTNLTMALTAKNMPYKHRFGPFAGEIYRVPMSYPLRDGGLPGDVAAARAIDLIEKQVGASNVAAVLIEPIQGEGGFVVPAPGFLPALREWATQAGAVLIADEIQTGFCRTGSWFASSHESVVPDLVTTAKGLAGGLPLAGVTGRAEIMDAVHPGGLGGTYGGNPVACAAALAAIETMRAEDLNAAARHIESVMLPRLHALASRHAVVADVRGRGAMLAMELTHGGTTESAARTGPPPNPEVAAAVARACHEAGLLVLTCGTYGNVLRFLPPLVITDAQLNAGLDILDAAFGEVAGN</sequence>
<keyword evidence="7" id="KW-0032">Aminotransferase</keyword>
<reference evidence="18" key="1">
    <citation type="journal article" date="2019" name="Int. J. Syst. Evol. Microbiol.">
        <title>The Global Catalogue of Microorganisms (GCM) 10K type strain sequencing project: providing services to taxonomists for standard genome sequencing and annotation.</title>
        <authorList>
            <consortium name="The Broad Institute Genomics Platform"/>
            <consortium name="The Broad Institute Genome Sequencing Center for Infectious Disease"/>
            <person name="Wu L."/>
            <person name="Ma J."/>
        </authorList>
    </citation>
    <scope>NUCLEOTIDE SEQUENCE [LARGE SCALE GENOMIC DNA]</scope>
    <source>
        <strain evidence="18">JCM 13249</strain>
    </source>
</reference>
<accession>A0ABP4W2G3</accession>
<dbReference type="NCBIfam" id="TIGR00700">
    <property type="entry name" value="GABAtrnsam"/>
    <property type="match status" value="1"/>
</dbReference>
<dbReference type="EC" id="2.6.1.19" evidence="6"/>
<evidence type="ECO:0000313" key="18">
    <source>
        <dbReference type="Proteomes" id="UP001500655"/>
    </source>
</evidence>
<comment type="similarity">
    <text evidence="4 16">Belongs to the class-III pyridoxal-phosphate-dependent aminotransferase family.</text>
</comment>
<dbReference type="RefSeq" id="WP_344078502.1">
    <property type="nucleotide sequence ID" value="NZ_BAAALS010000006.1"/>
</dbReference>